<dbReference type="STRING" id="4537.A0A0E0LZX2"/>
<evidence type="ECO:0000256" key="1">
    <source>
        <dbReference type="ARBA" id="ARBA00022729"/>
    </source>
</evidence>
<dbReference type="HOGENOM" id="CLU_102808_2_0_1"/>
<evidence type="ECO:0000313" key="2">
    <source>
        <dbReference type="EnsemblPlants" id="OPUNC09G05200.1"/>
    </source>
</evidence>
<name>A0A0E0LZX2_ORYPU</name>
<dbReference type="AlphaFoldDB" id="A0A0E0LZX2"/>
<dbReference type="GO" id="GO:0001709">
    <property type="term" value="P:cell fate determination"/>
    <property type="evidence" value="ECO:0007669"/>
    <property type="project" value="TreeGrafter"/>
</dbReference>
<dbReference type="Pfam" id="PF24068">
    <property type="entry name" value="TPD1_C"/>
    <property type="match status" value="1"/>
</dbReference>
<dbReference type="Gramene" id="OPUNC09G05200.1">
    <property type="protein sequence ID" value="OPUNC09G05200.1"/>
    <property type="gene ID" value="OPUNC09G05200"/>
</dbReference>
<keyword evidence="1" id="KW-0732">Signal</keyword>
<keyword evidence="3" id="KW-1185">Reference proteome</keyword>
<reference evidence="2" key="2">
    <citation type="submission" date="2018-05" db="EMBL/GenBank/DDBJ databases">
        <title>OpunRS2 (Oryza punctata Reference Sequence Version 2).</title>
        <authorList>
            <person name="Zhang J."/>
            <person name="Kudrna D."/>
            <person name="Lee S."/>
            <person name="Talag J."/>
            <person name="Welchert J."/>
            <person name="Wing R.A."/>
        </authorList>
    </citation>
    <scope>NUCLEOTIDE SEQUENCE [LARGE SCALE GENOMIC DNA]</scope>
</reference>
<accession>A0A0E0LZX2</accession>
<dbReference type="EnsemblPlants" id="OPUNC09G05200.1">
    <property type="protein sequence ID" value="OPUNC09G05200.1"/>
    <property type="gene ID" value="OPUNC09G05200"/>
</dbReference>
<reference evidence="2" key="1">
    <citation type="submission" date="2015-04" db="UniProtKB">
        <authorList>
            <consortium name="EnsemblPlants"/>
        </authorList>
    </citation>
    <scope>IDENTIFICATION</scope>
</reference>
<proteinExistence type="predicted"/>
<dbReference type="PANTHER" id="PTHR33184">
    <property type="entry name" value="PROTEIN TAPETUM DETERMINANT 1-LIKE-RELATED"/>
    <property type="match status" value="1"/>
</dbReference>
<dbReference type="InterPro" id="IPR040361">
    <property type="entry name" value="TPD1"/>
</dbReference>
<organism evidence="2">
    <name type="scientific">Oryza punctata</name>
    <name type="common">Red rice</name>
    <dbReference type="NCBI Taxonomy" id="4537"/>
    <lineage>
        <taxon>Eukaryota</taxon>
        <taxon>Viridiplantae</taxon>
        <taxon>Streptophyta</taxon>
        <taxon>Embryophyta</taxon>
        <taxon>Tracheophyta</taxon>
        <taxon>Spermatophyta</taxon>
        <taxon>Magnoliopsida</taxon>
        <taxon>Liliopsida</taxon>
        <taxon>Poales</taxon>
        <taxon>Poaceae</taxon>
        <taxon>BOP clade</taxon>
        <taxon>Oryzoideae</taxon>
        <taxon>Oryzeae</taxon>
        <taxon>Oryzinae</taxon>
        <taxon>Oryza</taxon>
    </lineage>
</organism>
<dbReference type="PANTHER" id="PTHR33184:SF72">
    <property type="entry name" value="BETA-1,3-N-ACETYLGLUCOSAMINYLTRANSFERASE FAMILY PROTEIN"/>
    <property type="match status" value="1"/>
</dbReference>
<evidence type="ECO:0000313" key="3">
    <source>
        <dbReference type="Proteomes" id="UP000026962"/>
    </source>
</evidence>
<protein>
    <submittedName>
        <fullName evidence="2">Uncharacterized protein</fullName>
    </submittedName>
</protein>
<dbReference type="Proteomes" id="UP000026962">
    <property type="component" value="Chromosome 9"/>
</dbReference>
<sequence length="100" mass="11543">MDLVVRQRATGRVVEGKPEYTVEVANRCRCVQSRVLLRCYGLSSVKSVYLRAIHPIDDEHYVLHGGRPIRRGAPPMRFTYFWDDALRLPPHQLQLPVCVL</sequence>